<accession>A0ABS6WHD5</accession>
<dbReference type="EMBL" id="JAHBBH010000015">
    <property type="protein sequence ID" value="MBW3092616.1"/>
    <property type="molecule type" value="Genomic_DNA"/>
</dbReference>
<dbReference type="Proteomes" id="UP000700815">
    <property type="component" value="Unassembled WGS sequence"/>
</dbReference>
<dbReference type="InterPro" id="IPR050727">
    <property type="entry name" value="GH43_arabinanases"/>
</dbReference>
<protein>
    <submittedName>
        <fullName evidence="1">Glycoside hydrolase family 43 protein</fullName>
    </submittedName>
</protein>
<dbReference type="CDD" id="cd08983">
    <property type="entry name" value="GH43_Bt3655-like"/>
    <property type="match status" value="1"/>
</dbReference>
<dbReference type="GO" id="GO:0016787">
    <property type="term" value="F:hydrolase activity"/>
    <property type="evidence" value="ECO:0007669"/>
    <property type="project" value="UniProtKB-KW"/>
</dbReference>
<dbReference type="RefSeq" id="WP_219058687.1">
    <property type="nucleotide sequence ID" value="NZ_JAHBBH010000015.1"/>
</dbReference>
<reference evidence="1 2" key="1">
    <citation type="submission" date="2021-05" db="EMBL/GenBank/DDBJ databases">
        <title>Phylogenetic classification of ten novel species belonging to the genus Bifidobacterium comprising B. colchicus sp. nov., B. abeli sp. nov., B. bicoloris sp. nov., B. guerezis sp. nov., B. rosaliae sp. nov., B. santillanensis sp. nov., B. argentati sp. nov., B. amazzoni sp. nov., B. pluviali sp. nov., and B. pinnaculum sp. nov.</title>
        <authorList>
            <person name="Lugli G.A."/>
            <person name="Ruiz Garcia L."/>
            <person name="Margolles A."/>
            <person name="Ventura M."/>
        </authorList>
    </citation>
    <scope>NUCLEOTIDE SEQUENCE [LARGE SCALE GENOMIC DNA]</scope>
    <source>
        <strain evidence="1 2">82T10</strain>
    </source>
</reference>
<gene>
    <name evidence="1" type="ORF">KIH79_06580</name>
</gene>
<evidence type="ECO:0000313" key="2">
    <source>
        <dbReference type="Proteomes" id="UP000700815"/>
    </source>
</evidence>
<evidence type="ECO:0000313" key="1">
    <source>
        <dbReference type="EMBL" id="MBW3092616.1"/>
    </source>
</evidence>
<comment type="caution">
    <text evidence="1">The sequence shown here is derived from an EMBL/GenBank/DDBJ whole genome shotgun (WGS) entry which is preliminary data.</text>
</comment>
<keyword evidence="1" id="KW-0378">Hydrolase</keyword>
<sequence length="354" mass="38849">MTVVIASPPSSGILPAPSEQAARFTSLPSVTASGVADPVTANRAPADYAGFAYVYFASPDGRVEDDQKIYFAFSRDGLHWSDPVRSMTISSTIGERAVRDPFLMRRSDRDGFVLIGTDLDFNAPWYAKPDGGIDFAATVRRGSTGICVWESDDLIHWSNERIVDVASSVRAGNAWAPRAIWDGSRGAYLVYWSSCTPADDYAKQRIWAAWTRDFTTFGAPFVLVERDHAVIDAALCVRGGRIVMHIKNEDDKYVYVETADDLLGPYERLANPALERFPGGFEGPTSCVLPDGRTLLMTDEYLPRWTGYRPFVTSDPLAEDSYRALEPGEYRLPAGANHGSIVALTEAELAALGQ</sequence>
<organism evidence="1 2">
    <name type="scientific">Bifidobacterium miconis</name>
    <dbReference type="NCBI Taxonomy" id="2834435"/>
    <lineage>
        <taxon>Bacteria</taxon>
        <taxon>Bacillati</taxon>
        <taxon>Actinomycetota</taxon>
        <taxon>Actinomycetes</taxon>
        <taxon>Bifidobacteriales</taxon>
        <taxon>Bifidobacteriaceae</taxon>
        <taxon>Bifidobacterium</taxon>
    </lineage>
</organism>
<dbReference type="PANTHER" id="PTHR43301">
    <property type="entry name" value="ARABINAN ENDO-1,5-ALPHA-L-ARABINOSIDASE"/>
    <property type="match status" value="1"/>
</dbReference>
<dbReference type="PANTHER" id="PTHR43301:SF3">
    <property type="entry name" value="ARABINAN ENDO-1,5-ALPHA-L-ARABINOSIDASE A-RELATED"/>
    <property type="match status" value="1"/>
</dbReference>
<proteinExistence type="predicted"/>
<name>A0ABS6WHD5_9BIFI</name>
<keyword evidence="2" id="KW-1185">Reference proteome</keyword>